<reference evidence="2" key="1">
    <citation type="journal article" date="2022" name="Mol. Ecol. Resour.">
        <title>The genomes of chicory, endive, great burdock and yacon provide insights into Asteraceae palaeo-polyploidization history and plant inulin production.</title>
        <authorList>
            <person name="Fan W."/>
            <person name="Wang S."/>
            <person name="Wang H."/>
            <person name="Wang A."/>
            <person name="Jiang F."/>
            <person name="Liu H."/>
            <person name="Zhao H."/>
            <person name="Xu D."/>
            <person name="Zhang Y."/>
        </authorList>
    </citation>
    <scope>NUCLEOTIDE SEQUENCE [LARGE SCALE GENOMIC DNA]</scope>
    <source>
        <strain evidence="2">cv. Punajuju</strain>
    </source>
</reference>
<sequence>MFSNQHQETLEYEISIDIVRYAYADDDCLFMLNFYSNRPYWISQKDINQVLLFREAIHGLGSGGALMNSLGQLVHLFPSSIIVADFCTIRERILNRTRLWKTSTRIREIKHNKQLSYLVGNNVEIGQGTCRQFRAGIHCKVTNGGGMGSGILRILFLCKECGAFFNWKSFIALNNVAKGTAPLFVSDKYLFRNVAFILDDEEVAIKLPPVDLRDRKKQIMFFHLMLLEFYILVMRQLLPFRVVNVVQRKKRQTRSPWFHRPKTRLQTQATGVAYSSLMTNG</sequence>
<protein>
    <submittedName>
        <fullName evidence="1">Uncharacterized protein</fullName>
    </submittedName>
</protein>
<gene>
    <name evidence="1" type="ORF">L2E82_41815</name>
</gene>
<keyword evidence="2" id="KW-1185">Reference proteome</keyword>
<organism evidence="1 2">
    <name type="scientific">Cichorium intybus</name>
    <name type="common">Chicory</name>
    <dbReference type="NCBI Taxonomy" id="13427"/>
    <lineage>
        <taxon>Eukaryota</taxon>
        <taxon>Viridiplantae</taxon>
        <taxon>Streptophyta</taxon>
        <taxon>Embryophyta</taxon>
        <taxon>Tracheophyta</taxon>
        <taxon>Spermatophyta</taxon>
        <taxon>Magnoliopsida</taxon>
        <taxon>eudicotyledons</taxon>
        <taxon>Gunneridae</taxon>
        <taxon>Pentapetalae</taxon>
        <taxon>asterids</taxon>
        <taxon>campanulids</taxon>
        <taxon>Asterales</taxon>
        <taxon>Asteraceae</taxon>
        <taxon>Cichorioideae</taxon>
        <taxon>Cichorieae</taxon>
        <taxon>Cichoriinae</taxon>
        <taxon>Cichorium</taxon>
    </lineage>
</organism>
<evidence type="ECO:0000313" key="2">
    <source>
        <dbReference type="Proteomes" id="UP001055811"/>
    </source>
</evidence>
<proteinExistence type="predicted"/>
<evidence type="ECO:0000313" key="1">
    <source>
        <dbReference type="EMBL" id="KAI3698340.1"/>
    </source>
</evidence>
<dbReference type="Proteomes" id="UP001055811">
    <property type="component" value="Linkage Group LG08"/>
</dbReference>
<reference evidence="1 2" key="2">
    <citation type="journal article" date="2022" name="Mol. Ecol. Resour.">
        <title>The genomes of chicory, endive, great burdock and yacon provide insights into Asteraceae paleo-polyploidization history and plant inulin production.</title>
        <authorList>
            <person name="Fan W."/>
            <person name="Wang S."/>
            <person name="Wang H."/>
            <person name="Wang A."/>
            <person name="Jiang F."/>
            <person name="Liu H."/>
            <person name="Zhao H."/>
            <person name="Xu D."/>
            <person name="Zhang Y."/>
        </authorList>
    </citation>
    <scope>NUCLEOTIDE SEQUENCE [LARGE SCALE GENOMIC DNA]</scope>
    <source>
        <strain evidence="2">cv. Punajuju</strain>
        <tissue evidence="1">Leaves</tissue>
    </source>
</reference>
<accession>A0ACB8ZLZ6</accession>
<dbReference type="EMBL" id="CM042016">
    <property type="protein sequence ID" value="KAI3698340.1"/>
    <property type="molecule type" value="Genomic_DNA"/>
</dbReference>
<name>A0ACB8ZLZ6_CICIN</name>
<comment type="caution">
    <text evidence="1">The sequence shown here is derived from an EMBL/GenBank/DDBJ whole genome shotgun (WGS) entry which is preliminary data.</text>
</comment>